<dbReference type="SMART" id="SM00448">
    <property type="entry name" value="REC"/>
    <property type="match status" value="1"/>
</dbReference>
<proteinExistence type="predicted"/>
<dbReference type="STRING" id="89524.SAMN05444370_102299"/>
<dbReference type="InterPro" id="IPR011006">
    <property type="entry name" value="CheY-like_superfamily"/>
</dbReference>
<evidence type="ECO:0000256" key="1">
    <source>
        <dbReference type="PROSITE-ProRule" id="PRU00169"/>
    </source>
</evidence>
<dbReference type="SUPFAM" id="SSF52172">
    <property type="entry name" value="CheY-like"/>
    <property type="match status" value="1"/>
</dbReference>
<reference evidence="3 4" key="1">
    <citation type="submission" date="2016-10" db="EMBL/GenBank/DDBJ databases">
        <authorList>
            <person name="de Groot N.N."/>
        </authorList>
    </citation>
    <scope>NUCLEOTIDE SEQUENCE [LARGE SCALE GENOMIC DNA]</scope>
    <source>
        <strain evidence="3 4">DSM 15345</strain>
    </source>
</reference>
<dbReference type="GO" id="GO:0000160">
    <property type="term" value="P:phosphorelay signal transduction system"/>
    <property type="evidence" value="ECO:0007669"/>
    <property type="project" value="InterPro"/>
</dbReference>
<feature type="domain" description="Response regulatory" evidence="2">
    <location>
        <begin position="2"/>
        <end position="113"/>
    </location>
</feature>
<name>A0A1H3X8R5_9RHOB</name>
<feature type="modified residue" description="4-aspartylphosphate" evidence="1">
    <location>
        <position position="52"/>
    </location>
</feature>
<dbReference type="PROSITE" id="PS50110">
    <property type="entry name" value="RESPONSE_REGULATORY"/>
    <property type="match status" value="1"/>
</dbReference>
<evidence type="ECO:0000259" key="2">
    <source>
        <dbReference type="PROSITE" id="PS50110"/>
    </source>
</evidence>
<evidence type="ECO:0000313" key="3">
    <source>
        <dbReference type="EMBL" id="SDZ95044.1"/>
    </source>
</evidence>
<dbReference type="OrthoDB" id="582170at2"/>
<gene>
    <name evidence="3" type="ORF">SAMN05444370_102299</name>
</gene>
<dbReference type="InterPro" id="IPR001789">
    <property type="entry name" value="Sig_transdc_resp-reg_receiver"/>
</dbReference>
<accession>A0A1H3X8R5</accession>
<dbReference type="AlphaFoldDB" id="A0A1H3X8R5"/>
<sequence length="117" mass="12513">MKIMVVEDDALLAEHVCQLLREAGFEPVGPFATAASALEEARRLDAAGAVIDYDLGSEASGAEVARLLCALDLPVLFVTGVPRATIPTELRACSFLAKPFSEQDFERMALAVFTARS</sequence>
<organism evidence="3 4">
    <name type="scientific">Rubrimonas cliftonensis</name>
    <dbReference type="NCBI Taxonomy" id="89524"/>
    <lineage>
        <taxon>Bacteria</taxon>
        <taxon>Pseudomonadati</taxon>
        <taxon>Pseudomonadota</taxon>
        <taxon>Alphaproteobacteria</taxon>
        <taxon>Rhodobacterales</taxon>
        <taxon>Paracoccaceae</taxon>
        <taxon>Rubrimonas</taxon>
    </lineage>
</organism>
<dbReference type="EMBL" id="FNQM01000002">
    <property type="protein sequence ID" value="SDZ95044.1"/>
    <property type="molecule type" value="Genomic_DNA"/>
</dbReference>
<keyword evidence="4" id="KW-1185">Reference proteome</keyword>
<keyword evidence="1" id="KW-0597">Phosphoprotein</keyword>
<dbReference type="Pfam" id="PF00072">
    <property type="entry name" value="Response_reg"/>
    <property type="match status" value="1"/>
</dbReference>
<dbReference type="Gene3D" id="3.40.50.2300">
    <property type="match status" value="1"/>
</dbReference>
<evidence type="ECO:0000313" key="4">
    <source>
        <dbReference type="Proteomes" id="UP000198703"/>
    </source>
</evidence>
<protein>
    <submittedName>
        <fullName evidence="3">Response regulator receiver domain-containing protein</fullName>
    </submittedName>
</protein>
<dbReference type="Proteomes" id="UP000198703">
    <property type="component" value="Unassembled WGS sequence"/>
</dbReference>
<dbReference type="RefSeq" id="WP_093248794.1">
    <property type="nucleotide sequence ID" value="NZ_FNQM01000002.1"/>
</dbReference>